<feature type="transmembrane region" description="Helical" evidence="2">
    <location>
        <begin position="132"/>
        <end position="153"/>
    </location>
</feature>
<evidence type="ECO:0000313" key="3">
    <source>
        <dbReference type="EMBL" id="AWW31830.1"/>
    </source>
</evidence>
<gene>
    <name evidence="3" type="ORF">DN752_17770</name>
</gene>
<feature type="compositionally biased region" description="Basic and acidic residues" evidence="1">
    <location>
        <begin position="77"/>
        <end position="88"/>
    </location>
</feature>
<evidence type="ECO:0000313" key="4">
    <source>
        <dbReference type="Proteomes" id="UP000248688"/>
    </source>
</evidence>
<dbReference type="KEGG" id="est:DN752_17770"/>
<organism evidence="3 4">
    <name type="scientific">Echinicola strongylocentroti</name>
    <dbReference type="NCBI Taxonomy" id="1795355"/>
    <lineage>
        <taxon>Bacteria</taxon>
        <taxon>Pseudomonadati</taxon>
        <taxon>Bacteroidota</taxon>
        <taxon>Cytophagia</taxon>
        <taxon>Cytophagales</taxon>
        <taxon>Cyclobacteriaceae</taxon>
        <taxon>Echinicola</taxon>
    </lineage>
</organism>
<protein>
    <submittedName>
        <fullName evidence="3">Uncharacterized protein</fullName>
    </submittedName>
</protein>
<keyword evidence="4" id="KW-1185">Reference proteome</keyword>
<dbReference type="EMBL" id="CP030041">
    <property type="protein sequence ID" value="AWW31830.1"/>
    <property type="molecule type" value="Genomic_DNA"/>
</dbReference>
<evidence type="ECO:0000256" key="1">
    <source>
        <dbReference type="SAM" id="MobiDB-lite"/>
    </source>
</evidence>
<dbReference type="AlphaFoldDB" id="A0A2Z4IM84"/>
<sequence length="158" mass="17814">MLLSSCSVFKTKQKTSIRQQSESKTEFNQQIIDEAQNEFEQSYDQSFREFEESRLTVYTNGKPIKINANGEFVGEADSIRHSTRRDTRSNIQGTERGISNTKTESSIEGSAEQSDNLEEDDLDMEVERKPNLVPYMGVGIALAIVIGAIILFIKIKTP</sequence>
<keyword evidence="2" id="KW-1133">Transmembrane helix</keyword>
<name>A0A2Z4IM84_9BACT</name>
<reference evidence="3 4" key="1">
    <citation type="submission" date="2018-06" db="EMBL/GenBank/DDBJ databases">
        <title>Echinicola strongylocentroti sp. nov., isolated from a sea urchin Strongylocentrotus intermedius.</title>
        <authorList>
            <person name="Bae S.S."/>
        </authorList>
    </citation>
    <scope>NUCLEOTIDE SEQUENCE [LARGE SCALE GENOMIC DNA]</scope>
    <source>
        <strain evidence="3 4">MEBiC08714</strain>
    </source>
</reference>
<accession>A0A2Z4IM84</accession>
<evidence type="ECO:0000256" key="2">
    <source>
        <dbReference type="SAM" id="Phobius"/>
    </source>
</evidence>
<dbReference type="Proteomes" id="UP000248688">
    <property type="component" value="Chromosome"/>
</dbReference>
<proteinExistence type="predicted"/>
<keyword evidence="2" id="KW-0472">Membrane</keyword>
<feature type="region of interest" description="Disordered" evidence="1">
    <location>
        <begin position="77"/>
        <end position="120"/>
    </location>
</feature>
<feature type="compositionally biased region" description="Polar residues" evidence="1">
    <location>
        <begin position="89"/>
        <end position="114"/>
    </location>
</feature>
<keyword evidence="2" id="KW-0812">Transmembrane</keyword>